<reference evidence="2" key="1">
    <citation type="submission" date="2014-11" db="EMBL/GenBank/DDBJ databases">
        <authorList>
            <person name="Otto D Thomas"/>
            <person name="Naeem Raeece"/>
        </authorList>
    </citation>
    <scope>NUCLEOTIDE SEQUENCE</scope>
</reference>
<accession>A0A0G4HCZ8</accession>
<feature type="region of interest" description="Disordered" evidence="1">
    <location>
        <begin position="234"/>
        <end position="300"/>
    </location>
</feature>
<dbReference type="AlphaFoldDB" id="A0A0G4HCZ8"/>
<feature type="compositionally biased region" description="Basic and acidic residues" evidence="1">
    <location>
        <begin position="240"/>
        <end position="253"/>
    </location>
</feature>
<feature type="compositionally biased region" description="Acidic residues" evidence="1">
    <location>
        <begin position="433"/>
        <end position="443"/>
    </location>
</feature>
<sequence length="868" mass="96608">MSPTISTYVPMELVNAELDSDPVQEPNSWQYLLHSVRHLVLAFSENVATIVNTSLFFLAEQRTPGSTRMEFVKEFSSFDISSVLDFLRSTSKPFEKSQLYSATTESKFVDETLRQSKFRLLDAPELFALLEALVLRLSDEDPECSFAIRKNDVTHIVYEPELATETKGGETKIQVNPSTSHVCKSTTVPGSGVLFRKDLGHEGLLVESGEKHILTLNLWAVRKKSQGDRILFVRFPSQEQRQEEGAEDRQKEHEEEEATRENHHRLHLTTREQEEKKSNLGQDRPAECPHKSQRQSDTPCSVERGCDFCHNKTEISGSQSPQGLAKERARLDLEYLSREENSYVFTSSDLALFPNSFLSAKLAFEENRARLEGRDLPQLEARRELVRFHGLSERLVLLDMALGDEDRGQQKGGEGEREAIAPGGLLPLHTEKDESEGSLEEGEGGLVDTESDLTMVRAREYWKREEQRGEEAEETGKMHLIVCTSAERSRLVAVMAKGLGFFGYVFCEGWKHYGGGLLGTPSDGIEMSPIWATLGDYENIVGFRHLMSTHRIPMDVSLLCGPLLDALDEENRVELKSVETAETDKQNASDSFLPSVLSSFLPAFFRRKQETTQKPNPMSASLRDELLALDETGGSRIASALLTSPDQKIKEDDGAVCLLYRGSQLPHKIAQQGEEKTDLLSLLAELQTETVQQETEGVQQETEGVQEGTGTADRFEETLEGPPRVFSPQLLFAESANGSTQGCLTQLFSFLGGAESWGLSPVLPQSVVVLPGGNSFLEEGDGRSASSLSHRDAAGKVCFSLEESRRMCERLESCGFLGAVRRRIPSTPFRLPQESVQSSYTFCNESVYLSFSLVEVTGVVDLSEAETS</sequence>
<protein>
    <submittedName>
        <fullName evidence="2">Uncharacterized protein</fullName>
    </submittedName>
</protein>
<feature type="region of interest" description="Disordered" evidence="1">
    <location>
        <begin position="406"/>
        <end position="450"/>
    </location>
</feature>
<feature type="compositionally biased region" description="Basic and acidic residues" evidence="1">
    <location>
        <begin position="406"/>
        <end position="419"/>
    </location>
</feature>
<evidence type="ECO:0000313" key="2">
    <source>
        <dbReference type="EMBL" id="CEM41940.1"/>
    </source>
</evidence>
<name>A0A0G4HCZ8_9ALVE</name>
<dbReference type="EMBL" id="CDMZ01002343">
    <property type="protein sequence ID" value="CEM41940.1"/>
    <property type="molecule type" value="Genomic_DNA"/>
</dbReference>
<proteinExistence type="predicted"/>
<dbReference type="VEuPathDB" id="CryptoDB:Cvel_6393"/>
<feature type="compositionally biased region" description="Basic and acidic residues" evidence="1">
    <location>
        <begin position="269"/>
        <end position="290"/>
    </location>
</feature>
<organism evidence="2">
    <name type="scientific">Chromera velia CCMP2878</name>
    <dbReference type="NCBI Taxonomy" id="1169474"/>
    <lineage>
        <taxon>Eukaryota</taxon>
        <taxon>Sar</taxon>
        <taxon>Alveolata</taxon>
        <taxon>Colpodellida</taxon>
        <taxon>Chromeraceae</taxon>
        <taxon>Chromera</taxon>
    </lineage>
</organism>
<evidence type="ECO:0000256" key="1">
    <source>
        <dbReference type="SAM" id="MobiDB-lite"/>
    </source>
</evidence>
<gene>
    <name evidence="2" type="ORF">Cvel_6393</name>
</gene>